<dbReference type="Proteomes" id="UP001433508">
    <property type="component" value="Unassembled WGS sequence"/>
</dbReference>
<evidence type="ECO:0000313" key="1">
    <source>
        <dbReference type="EMBL" id="KAK9234837.1"/>
    </source>
</evidence>
<proteinExistence type="predicted"/>
<reference evidence="2" key="1">
    <citation type="journal article" date="2024" name="Front. Bioeng. Biotechnol.">
        <title>Genome-scale model development and genomic sequencing of the oleaginous clade Lipomyces.</title>
        <authorList>
            <person name="Czajka J.J."/>
            <person name="Han Y."/>
            <person name="Kim J."/>
            <person name="Mondo S.J."/>
            <person name="Hofstad B.A."/>
            <person name="Robles A."/>
            <person name="Haridas S."/>
            <person name="Riley R."/>
            <person name="LaButti K."/>
            <person name="Pangilinan J."/>
            <person name="Andreopoulos W."/>
            <person name="Lipzen A."/>
            <person name="Yan J."/>
            <person name="Wang M."/>
            <person name="Ng V."/>
            <person name="Grigoriev I.V."/>
            <person name="Spatafora J.W."/>
            <person name="Magnuson J.K."/>
            <person name="Baker S.E."/>
            <person name="Pomraning K.R."/>
        </authorList>
    </citation>
    <scope>NUCLEOTIDE SEQUENCE [LARGE SCALE GENOMIC DNA]</scope>
    <source>
        <strain evidence="2">CBS 7786</strain>
    </source>
</reference>
<evidence type="ECO:0000313" key="2">
    <source>
        <dbReference type="Proteomes" id="UP001433508"/>
    </source>
</evidence>
<dbReference type="EMBL" id="MU971446">
    <property type="protein sequence ID" value="KAK9234837.1"/>
    <property type="molecule type" value="Genomic_DNA"/>
</dbReference>
<protein>
    <submittedName>
        <fullName evidence="1">Uncharacterized protein</fullName>
    </submittedName>
</protein>
<sequence>MHIFNDISRFENFHRPDADTAVVAGDTECSIEGYGRVILHVRGPNGPKPISLEQVAYIPFFATNVASPRKFYDKGVEWDIRANRLMYQGEVLCTLEDRHG</sequence>
<accession>A0ACC3ST93</accession>
<name>A0ACC3ST93_LIPKO</name>
<comment type="caution">
    <text evidence="1">The sequence shown here is derived from an EMBL/GenBank/DDBJ whole genome shotgun (WGS) entry which is preliminary data.</text>
</comment>
<gene>
    <name evidence="1" type="ORF">V1525DRAFT_411804</name>
</gene>
<keyword evidence="2" id="KW-1185">Reference proteome</keyword>
<organism evidence="1 2">
    <name type="scientific">Lipomyces kononenkoae</name>
    <name type="common">Yeast</name>
    <dbReference type="NCBI Taxonomy" id="34357"/>
    <lineage>
        <taxon>Eukaryota</taxon>
        <taxon>Fungi</taxon>
        <taxon>Dikarya</taxon>
        <taxon>Ascomycota</taxon>
        <taxon>Saccharomycotina</taxon>
        <taxon>Lipomycetes</taxon>
        <taxon>Lipomycetales</taxon>
        <taxon>Lipomycetaceae</taxon>
        <taxon>Lipomyces</taxon>
    </lineage>
</organism>